<dbReference type="Gene3D" id="3.40.630.30">
    <property type="match status" value="1"/>
</dbReference>
<dbReference type="RefSeq" id="WP_066790591.1">
    <property type="nucleotide sequence ID" value="NZ_CP014806.1"/>
</dbReference>
<reference evidence="3" key="2">
    <citation type="submission" date="2016-03" db="EMBL/GenBank/DDBJ databases">
        <authorList>
            <person name="Seldin L."/>
        </authorList>
    </citation>
    <scope>NUCLEOTIDE SEQUENCE [LARGE SCALE GENOMIC DNA]</scope>
    <source>
        <strain evidence="3">PP9</strain>
    </source>
</reference>
<dbReference type="AlphaFoldDB" id="A0A143HF21"/>
<dbReference type="SUPFAM" id="SSF55729">
    <property type="entry name" value="Acyl-CoA N-acyltransferases (Nat)"/>
    <property type="match status" value="1"/>
</dbReference>
<reference evidence="2 3" key="1">
    <citation type="journal article" date="2016" name="Genome Announc.">
        <title>Whole-Genome Sequence of Rummeliibacillus stabekisii Strain PP9 Isolated from Antarctic Soil.</title>
        <authorList>
            <person name="da Mota F.F."/>
            <person name="Vollu R.E."/>
            <person name="Jurelevicius D."/>
            <person name="Seldin L."/>
        </authorList>
    </citation>
    <scope>NUCLEOTIDE SEQUENCE [LARGE SCALE GENOMIC DNA]</scope>
    <source>
        <strain evidence="2 3">PP9</strain>
    </source>
</reference>
<proteinExistence type="predicted"/>
<gene>
    <name evidence="2" type="ORF">ATY39_13440</name>
</gene>
<dbReference type="EMBL" id="CP014806">
    <property type="protein sequence ID" value="AMX00324.1"/>
    <property type="molecule type" value="Genomic_DNA"/>
</dbReference>
<protein>
    <submittedName>
        <fullName evidence="2">GCN5 family acetyltransferase</fullName>
    </submittedName>
</protein>
<sequence length="151" mass="17501">MIKEIDMTNSKFAHEVLNVQLLSYKVEAELIDFYELPPLKDTVESLQQSGEVFYGFYIKEELSGIISIKIEEGVMDIHRLFVHPKHFRKGIARELLDFVQSIRKEFQIIIVSTGSKNTPAINFYKKNGFAETKEIMVDEVLTLTMLEKKVQ</sequence>
<dbReference type="InterPro" id="IPR016181">
    <property type="entry name" value="Acyl_CoA_acyltransferase"/>
</dbReference>
<dbReference type="STRING" id="241244.ATY39_13440"/>
<keyword evidence="2" id="KW-0808">Transferase</keyword>
<evidence type="ECO:0000313" key="2">
    <source>
        <dbReference type="EMBL" id="AMX00324.1"/>
    </source>
</evidence>
<organism evidence="2 3">
    <name type="scientific">Rummeliibacillus stabekisii</name>
    <dbReference type="NCBI Taxonomy" id="241244"/>
    <lineage>
        <taxon>Bacteria</taxon>
        <taxon>Bacillati</taxon>
        <taxon>Bacillota</taxon>
        <taxon>Bacilli</taxon>
        <taxon>Bacillales</taxon>
        <taxon>Caryophanaceae</taxon>
        <taxon>Rummeliibacillus</taxon>
    </lineage>
</organism>
<evidence type="ECO:0000313" key="3">
    <source>
        <dbReference type="Proteomes" id="UP000076021"/>
    </source>
</evidence>
<name>A0A143HF21_9BACL</name>
<dbReference type="InterPro" id="IPR000182">
    <property type="entry name" value="GNAT_dom"/>
</dbReference>
<dbReference type="KEGG" id="rst:ATY39_13440"/>
<dbReference type="CDD" id="cd04301">
    <property type="entry name" value="NAT_SF"/>
    <property type="match status" value="1"/>
</dbReference>
<dbReference type="PROSITE" id="PS51186">
    <property type="entry name" value="GNAT"/>
    <property type="match status" value="1"/>
</dbReference>
<evidence type="ECO:0000259" key="1">
    <source>
        <dbReference type="PROSITE" id="PS51186"/>
    </source>
</evidence>
<dbReference type="Pfam" id="PF00583">
    <property type="entry name" value="Acetyltransf_1"/>
    <property type="match status" value="1"/>
</dbReference>
<keyword evidence="3" id="KW-1185">Reference proteome</keyword>
<dbReference type="GO" id="GO:0016747">
    <property type="term" value="F:acyltransferase activity, transferring groups other than amino-acyl groups"/>
    <property type="evidence" value="ECO:0007669"/>
    <property type="project" value="InterPro"/>
</dbReference>
<accession>A0A143HF21</accession>
<feature type="domain" description="N-acetyltransferase" evidence="1">
    <location>
        <begin position="1"/>
        <end position="146"/>
    </location>
</feature>
<dbReference type="Proteomes" id="UP000076021">
    <property type="component" value="Chromosome"/>
</dbReference>
<dbReference type="OrthoDB" id="46888at2"/>